<organism evidence="3 4">
    <name type="scientific">Diatrype stigma</name>
    <dbReference type="NCBI Taxonomy" id="117547"/>
    <lineage>
        <taxon>Eukaryota</taxon>
        <taxon>Fungi</taxon>
        <taxon>Dikarya</taxon>
        <taxon>Ascomycota</taxon>
        <taxon>Pezizomycotina</taxon>
        <taxon>Sordariomycetes</taxon>
        <taxon>Xylariomycetidae</taxon>
        <taxon>Xylariales</taxon>
        <taxon>Diatrypaceae</taxon>
        <taxon>Diatrype</taxon>
    </lineage>
</organism>
<accession>A0AAN9UQA6</accession>
<keyword evidence="1" id="KW-0802">TPR repeat</keyword>
<dbReference type="Gene3D" id="2.170.270.10">
    <property type="entry name" value="SET domain"/>
    <property type="match status" value="1"/>
</dbReference>
<comment type="caution">
    <text evidence="3">The sequence shown here is derived from an EMBL/GenBank/DDBJ whole genome shotgun (WGS) entry which is preliminary data.</text>
</comment>
<dbReference type="EMBL" id="JAKJXP020000053">
    <property type="protein sequence ID" value="KAK7751216.1"/>
    <property type="molecule type" value="Genomic_DNA"/>
</dbReference>
<dbReference type="AlphaFoldDB" id="A0AAN9UQA6"/>
<keyword evidence="4" id="KW-1185">Reference proteome</keyword>
<dbReference type="SMART" id="SM00317">
    <property type="entry name" value="SET"/>
    <property type="match status" value="1"/>
</dbReference>
<dbReference type="PANTHER" id="PTHR47643:SF2">
    <property type="entry name" value="TPR DOMAIN PROTEIN (AFU_ORTHOLOGUE AFUA_5G12710)"/>
    <property type="match status" value="1"/>
</dbReference>
<feature type="repeat" description="TPR" evidence="1">
    <location>
        <begin position="275"/>
        <end position="308"/>
    </location>
</feature>
<dbReference type="SUPFAM" id="SSF48452">
    <property type="entry name" value="TPR-like"/>
    <property type="match status" value="1"/>
</dbReference>
<dbReference type="PROSITE" id="PS50280">
    <property type="entry name" value="SET"/>
    <property type="match status" value="1"/>
</dbReference>
<evidence type="ECO:0000313" key="3">
    <source>
        <dbReference type="EMBL" id="KAK7751216.1"/>
    </source>
</evidence>
<gene>
    <name evidence="3" type="ORF">SLS62_006902</name>
</gene>
<evidence type="ECO:0000256" key="1">
    <source>
        <dbReference type="PROSITE-ProRule" id="PRU00339"/>
    </source>
</evidence>
<feature type="domain" description="SET" evidence="2">
    <location>
        <begin position="353"/>
        <end position="544"/>
    </location>
</feature>
<proteinExistence type="predicted"/>
<protein>
    <recommendedName>
        <fullName evidence="2">SET domain-containing protein</fullName>
    </recommendedName>
</protein>
<evidence type="ECO:0000259" key="2">
    <source>
        <dbReference type="PROSITE" id="PS50280"/>
    </source>
</evidence>
<dbReference type="Pfam" id="PF00856">
    <property type="entry name" value="SET"/>
    <property type="match status" value="1"/>
</dbReference>
<evidence type="ECO:0000313" key="4">
    <source>
        <dbReference type="Proteomes" id="UP001320420"/>
    </source>
</evidence>
<sequence length="739" mass="83284">MDVKNVSDEPDILSFFKEIQASAERAASRKGERPQNHPHPQFLIFQFMTKLHQNQTPPEATGHMIQTSQFPLPYLPSVQPVNNLQTLMISQMILETHHRGKKAVIRALTPPDRMTAVMAIVEDEEGTAVLLQLYNQPEEVEVNKDTILQKDSIYIVKEPFFKATTDGSYSLRVDHVSDIVYLLDDDERVPRKWRKRSLGAGDDSQNLRMHGNVAVQKGNWAEAETIYSSSIRVAKTIEQSQLAHLNRSLAQLKLGRPEKALEDACKGGVSGQAPEKALFREARALYALGKFDLSLEKFQALVECHPHNKDAWAEINRVRERRREQQTGDYVFTKMYQQAEATPPLIDCATYIGPVAVRPSPGRGRGLFTTKPVKAGELLLCEKAFAYSYAGNENPISRNNTRILMNLGTKRISMGGQAYLIAQIVQKLYHNPESSALFTELHHGDYRTATLPEIDGKPIVDSFLVERIVSLNCFGAPRTSRHQFLNSAAYTKKAGHDTCGIWPLASHINHSCVTNCRRSFIGDMMIVRATQDLDTNAELVFTYNHTLVHKPYEETQEGFRNWGFTCKCTLCVDKKNTPKETVQQRISLNKSLEAALKRCNSGVQLARARKLLEKLRNTYSTRQGVPHLGLWHQYVALGATFYNQGRLPEATELFIEGLGLLGYTMEVCLPGKTSKQPALRITKWGQADVHIFRALVQLTEAYQMLSPQFSAAAKQYAELFLAIVCGEKDTFDLVYEELT</sequence>
<dbReference type="PANTHER" id="PTHR47643">
    <property type="entry name" value="TPR DOMAIN PROTEIN (AFU_ORTHOLOGUE AFUA_5G12710)"/>
    <property type="match status" value="1"/>
</dbReference>
<dbReference type="InterPro" id="IPR011990">
    <property type="entry name" value="TPR-like_helical_dom_sf"/>
</dbReference>
<dbReference type="Proteomes" id="UP001320420">
    <property type="component" value="Unassembled WGS sequence"/>
</dbReference>
<dbReference type="InterPro" id="IPR053209">
    <property type="entry name" value="Gramillin-biosynth_MTr"/>
</dbReference>
<name>A0AAN9UQA6_9PEZI</name>
<dbReference type="InterPro" id="IPR019734">
    <property type="entry name" value="TPR_rpt"/>
</dbReference>
<dbReference type="Pfam" id="PF13432">
    <property type="entry name" value="TPR_16"/>
    <property type="match status" value="1"/>
</dbReference>
<dbReference type="SUPFAM" id="SSF82199">
    <property type="entry name" value="SET domain"/>
    <property type="match status" value="1"/>
</dbReference>
<dbReference type="CDD" id="cd20071">
    <property type="entry name" value="SET_SMYD"/>
    <property type="match status" value="1"/>
</dbReference>
<dbReference type="PROSITE" id="PS50005">
    <property type="entry name" value="TPR"/>
    <property type="match status" value="1"/>
</dbReference>
<dbReference type="Gene3D" id="1.25.40.10">
    <property type="entry name" value="Tetratricopeptide repeat domain"/>
    <property type="match status" value="1"/>
</dbReference>
<dbReference type="InterPro" id="IPR046341">
    <property type="entry name" value="SET_dom_sf"/>
</dbReference>
<reference evidence="3 4" key="1">
    <citation type="submission" date="2024-02" db="EMBL/GenBank/DDBJ databases">
        <title>De novo assembly and annotation of 12 fungi associated with fruit tree decline syndrome in Ontario, Canada.</title>
        <authorList>
            <person name="Sulman M."/>
            <person name="Ellouze W."/>
            <person name="Ilyukhin E."/>
        </authorList>
    </citation>
    <scope>NUCLEOTIDE SEQUENCE [LARGE SCALE GENOMIC DNA]</scope>
    <source>
        <strain evidence="3 4">M11/M66-122</strain>
    </source>
</reference>
<dbReference type="InterPro" id="IPR001214">
    <property type="entry name" value="SET_dom"/>
</dbReference>